<dbReference type="AlphaFoldDB" id="A0A1I2H9L0"/>
<dbReference type="EMBL" id="FONN01000021">
    <property type="protein sequence ID" value="SFF26159.1"/>
    <property type="molecule type" value="Genomic_DNA"/>
</dbReference>
<gene>
    <name evidence="1" type="ORF">SAMN04487969_12119</name>
</gene>
<dbReference type="Proteomes" id="UP000183410">
    <property type="component" value="Unassembled WGS sequence"/>
</dbReference>
<keyword evidence="2" id="KW-1185">Reference proteome</keyword>
<organism evidence="1 2">
    <name type="scientific">Paenibacillus algorifonticola</name>
    <dbReference type="NCBI Taxonomy" id="684063"/>
    <lineage>
        <taxon>Bacteria</taxon>
        <taxon>Bacillati</taxon>
        <taxon>Bacillota</taxon>
        <taxon>Bacilli</taxon>
        <taxon>Bacillales</taxon>
        <taxon>Paenibacillaceae</taxon>
        <taxon>Paenibacillus</taxon>
    </lineage>
</organism>
<evidence type="ECO:0000313" key="2">
    <source>
        <dbReference type="Proteomes" id="UP000183410"/>
    </source>
</evidence>
<evidence type="ECO:0000313" key="1">
    <source>
        <dbReference type="EMBL" id="SFF26159.1"/>
    </source>
</evidence>
<reference evidence="2" key="1">
    <citation type="submission" date="2016-10" db="EMBL/GenBank/DDBJ databases">
        <authorList>
            <person name="Varghese N."/>
            <person name="Submissions S."/>
        </authorList>
    </citation>
    <scope>NUCLEOTIDE SEQUENCE [LARGE SCALE GENOMIC DNA]</scope>
    <source>
        <strain evidence="2">CGMCC 1.10223</strain>
    </source>
</reference>
<proteinExistence type="predicted"/>
<sequence>MIELPENDSSIEVDCKQHSTTSTCFTCFEIIELAKKRLITPNWTIRALFFFAAKMLHELSTNTYIEPTKEDVATYMASC</sequence>
<name>A0A1I2H9L0_9BACL</name>
<protein>
    <submittedName>
        <fullName evidence="1">Uncharacterized protein</fullName>
    </submittedName>
</protein>
<accession>A0A1I2H9L0</accession>